<evidence type="ECO:0000256" key="11">
    <source>
        <dbReference type="PIRSR" id="PIRSR005096-2"/>
    </source>
</evidence>
<feature type="binding site" evidence="12">
    <location>
        <begin position="189"/>
        <end position="191"/>
    </location>
    <ligand>
        <name>beta-D-galactose</name>
        <dbReference type="ChEBI" id="CHEBI:27667"/>
    </ligand>
</feature>
<dbReference type="InterPro" id="IPR014718">
    <property type="entry name" value="GH-type_carb-bd"/>
</dbReference>
<gene>
    <name evidence="14" type="primary">mro_3</name>
    <name evidence="14" type="ORF">SCARR_02758</name>
</gene>
<feature type="binding site" evidence="11">
    <location>
        <position position="261"/>
    </location>
    <ligand>
        <name>beta-D-galactose</name>
        <dbReference type="ChEBI" id="CHEBI:27667"/>
    </ligand>
</feature>
<dbReference type="EC" id="5.1.3.3" evidence="9"/>
<evidence type="ECO:0000256" key="5">
    <source>
        <dbReference type="ARBA" id="ARBA00022490"/>
    </source>
</evidence>
<keyword evidence="15" id="KW-1185">Reference proteome</keyword>
<dbReference type="GO" id="GO:0033499">
    <property type="term" value="P:galactose catabolic process via UDP-galactose, Leloir pathway"/>
    <property type="evidence" value="ECO:0007669"/>
    <property type="project" value="TreeGrafter"/>
</dbReference>
<dbReference type="GO" id="GO:0030246">
    <property type="term" value="F:carbohydrate binding"/>
    <property type="evidence" value="ECO:0007669"/>
    <property type="project" value="InterPro"/>
</dbReference>
<accession>A0A6C2UN32</accession>
<keyword evidence="13" id="KW-0732">Signal</keyword>
<evidence type="ECO:0000256" key="13">
    <source>
        <dbReference type="SAM" id="SignalP"/>
    </source>
</evidence>
<dbReference type="GO" id="GO:0005737">
    <property type="term" value="C:cytoplasm"/>
    <property type="evidence" value="ECO:0007669"/>
    <property type="project" value="UniProtKB-SubCell"/>
</dbReference>
<feature type="active site" description="Proton donor" evidence="10">
    <location>
        <position position="189"/>
    </location>
</feature>
<dbReference type="PROSITE" id="PS51257">
    <property type="entry name" value="PROKAR_LIPOPROTEIN"/>
    <property type="match status" value="1"/>
</dbReference>
<dbReference type="SUPFAM" id="SSF74650">
    <property type="entry name" value="Galactose mutarotase-like"/>
    <property type="match status" value="1"/>
</dbReference>
<keyword evidence="6" id="KW-0597">Phosphoprotein</keyword>
<evidence type="ECO:0000256" key="6">
    <source>
        <dbReference type="ARBA" id="ARBA00022553"/>
    </source>
</evidence>
<comment type="pathway">
    <text evidence="2 9">Carbohydrate metabolism; hexose metabolism.</text>
</comment>
<evidence type="ECO:0000256" key="12">
    <source>
        <dbReference type="PIRSR" id="PIRSR005096-3"/>
    </source>
</evidence>
<evidence type="ECO:0000256" key="1">
    <source>
        <dbReference type="ARBA" id="ARBA00004496"/>
    </source>
</evidence>
<dbReference type="EMBL" id="CAAHFH010000002">
    <property type="protein sequence ID" value="VGO20691.1"/>
    <property type="molecule type" value="Genomic_DNA"/>
</dbReference>
<organism evidence="14 15">
    <name type="scientific">Pontiella sulfatireligans</name>
    <dbReference type="NCBI Taxonomy" id="2750658"/>
    <lineage>
        <taxon>Bacteria</taxon>
        <taxon>Pseudomonadati</taxon>
        <taxon>Kiritimatiellota</taxon>
        <taxon>Kiritimatiellia</taxon>
        <taxon>Kiritimatiellales</taxon>
        <taxon>Pontiellaceae</taxon>
        <taxon>Pontiella</taxon>
    </lineage>
</organism>
<dbReference type="Proteomes" id="UP000346198">
    <property type="component" value="Unassembled WGS sequence"/>
</dbReference>
<evidence type="ECO:0000256" key="9">
    <source>
        <dbReference type="PIRNR" id="PIRNR005096"/>
    </source>
</evidence>
<comment type="subcellular location">
    <subcellularLocation>
        <location evidence="1">Cytoplasm</location>
    </subcellularLocation>
</comment>
<dbReference type="UniPathway" id="UPA00242"/>
<reference evidence="14 15" key="1">
    <citation type="submission" date="2019-04" db="EMBL/GenBank/DDBJ databases">
        <authorList>
            <person name="Van Vliet M D."/>
        </authorList>
    </citation>
    <scope>NUCLEOTIDE SEQUENCE [LARGE SCALE GENOMIC DNA]</scope>
    <source>
        <strain evidence="14 15">F21</strain>
    </source>
</reference>
<dbReference type="PANTHER" id="PTHR10091:SF0">
    <property type="entry name" value="GALACTOSE MUTAROTASE"/>
    <property type="match status" value="1"/>
</dbReference>
<dbReference type="GO" id="GO:0004034">
    <property type="term" value="F:aldose 1-epimerase activity"/>
    <property type="evidence" value="ECO:0007669"/>
    <property type="project" value="UniProtKB-EC"/>
</dbReference>
<feature type="active site" description="Proton acceptor" evidence="10">
    <location>
        <position position="323"/>
    </location>
</feature>
<sequence length="358" mass="39024">MVGKIGLLILAGLLAGCSSATVSEPSSDGQYTLKNRNGMEVRLATYGARITSIKVPDRDGNFSDVVLGYDEIESYKTAFKKPYFGCVLGRNAGRIDKGHFSLDGVDYQLAVNNGPNHNHGGMIGFDKVEWAAESLKNGMRFSRRSPDGEEGYPGNLDVSVTYTLSDNNDLKIDYRATTDKATPVNLSNHSYFNLAGEGAQTVLDHELMIVAKSILEIDKTSVPTGIKLPVAGTPFDFRAAKAVGRDIGEGHEQLSYGSGYDHNFVLNDGSTIAAELYDPSSGRLMQVVTDQPGIQLYTANFLNGGLTGKSGRPYQRRSALCLETQHFPDSPNQPIFPNTILRPGEEYKTTTIYRFSVR</sequence>
<evidence type="ECO:0000256" key="4">
    <source>
        <dbReference type="ARBA" id="ARBA00011245"/>
    </source>
</evidence>
<keyword evidence="7 9" id="KW-0413">Isomerase</keyword>
<evidence type="ECO:0000256" key="10">
    <source>
        <dbReference type="PIRSR" id="PIRSR005096-1"/>
    </source>
</evidence>
<evidence type="ECO:0000313" key="14">
    <source>
        <dbReference type="EMBL" id="VGO20691.1"/>
    </source>
</evidence>
<evidence type="ECO:0000313" key="15">
    <source>
        <dbReference type="Proteomes" id="UP000346198"/>
    </source>
</evidence>
<dbReference type="GO" id="GO:0006006">
    <property type="term" value="P:glucose metabolic process"/>
    <property type="evidence" value="ECO:0007669"/>
    <property type="project" value="TreeGrafter"/>
</dbReference>
<evidence type="ECO:0000256" key="3">
    <source>
        <dbReference type="ARBA" id="ARBA00006206"/>
    </source>
</evidence>
<dbReference type="PIRSF" id="PIRSF005096">
    <property type="entry name" value="GALM"/>
    <property type="match status" value="1"/>
</dbReference>
<dbReference type="InterPro" id="IPR015443">
    <property type="entry name" value="Aldose_1-epimerase"/>
</dbReference>
<dbReference type="InterPro" id="IPR008183">
    <property type="entry name" value="Aldose_1/G6P_1-epimerase"/>
</dbReference>
<feature type="chain" id="PRO_5025651126" description="Aldose 1-epimerase" evidence="13">
    <location>
        <begin position="23"/>
        <end position="358"/>
    </location>
</feature>
<dbReference type="PANTHER" id="PTHR10091">
    <property type="entry name" value="ALDOSE-1-EPIMERASE"/>
    <property type="match status" value="1"/>
</dbReference>
<dbReference type="Pfam" id="PF01263">
    <property type="entry name" value="Aldose_epim"/>
    <property type="match status" value="1"/>
</dbReference>
<keyword evidence="8 9" id="KW-0119">Carbohydrate metabolism</keyword>
<dbReference type="RefSeq" id="WP_222846308.1">
    <property type="nucleotide sequence ID" value="NZ_CAAHFH010000002.1"/>
</dbReference>
<comment type="similarity">
    <text evidence="3 9">Belongs to the aldose epimerase family.</text>
</comment>
<dbReference type="AlphaFoldDB" id="A0A6C2UN32"/>
<name>A0A6C2UN32_9BACT</name>
<proteinExistence type="inferred from homology"/>
<protein>
    <recommendedName>
        <fullName evidence="9">Aldose 1-epimerase</fullName>
        <ecNumber evidence="9">5.1.3.3</ecNumber>
    </recommendedName>
</protein>
<dbReference type="InterPro" id="IPR011013">
    <property type="entry name" value="Gal_mutarotase_sf_dom"/>
</dbReference>
<dbReference type="CDD" id="cd09019">
    <property type="entry name" value="galactose_mutarotase_like"/>
    <property type="match status" value="1"/>
</dbReference>
<evidence type="ECO:0000256" key="2">
    <source>
        <dbReference type="ARBA" id="ARBA00005028"/>
    </source>
</evidence>
<dbReference type="NCBIfam" id="NF008277">
    <property type="entry name" value="PRK11055.1"/>
    <property type="match status" value="1"/>
</dbReference>
<dbReference type="Gene3D" id="2.70.98.10">
    <property type="match status" value="1"/>
</dbReference>
<comment type="catalytic activity">
    <reaction evidence="9">
        <text>alpha-D-glucose = beta-D-glucose</text>
        <dbReference type="Rhea" id="RHEA:10264"/>
        <dbReference type="ChEBI" id="CHEBI:15903"/>
        <dbReference type="ChEBI" id="CHEBI:17925"/>
        <dbReference type="EC" id="5.1.3.3"/>
    </reaction>
</comment>
<feature type="signal peptide" evidence="13">
    <location>
        <begin position="1"/>
        <end position="22"/>
    </location>
</feature>
<comment type="subunit">
    <text evidence="4">Monomer.</text>
</comment>
<evidence type="ECO:0000256" key="8">
    <source>
        <dbReference type="ARBA" id="ARBA00023277"/>
    </source>
</evidence>
<evidence type="ECO:0000256" key="7">
    <source>
        <dbReference type="ARBA" id="ARBA00023235"/>
    </source>
</evidence>
<keyword evidence="5" id="KW-0963">Cytoplasm</keyword>
<dbReference type="InterPro" id="IPR047215">
    <property type="entry name" value="Galactose_mutarotase-like"/>
</dbReference>
<dbReference type="FunFam" id="2.70.98.10:FF:000003">
    <property type="entry name" value="Aldose 1-epimerase"/>
    <property type="match status" value="1"/>
</dbReference>